<gene>
    <name evidence="1" type="ORF">GCM10011410_22140</name>
</gene>
<reference evidence="1" key="2">
    <citation type="submission" date="2020-09" db="EMBL/GenBank/DDBJ databases">
        <authorList>
            <person name="Sun Q."/>
            <person name="Zhou Y."/>
        </authorList>
    </citation>
    <scope>NUCLEOTIDE SEQUENCE</scope>
    <source>
        <strain evidence="1">CGMCC 1.15478</strain>
    </source>
</reference>
<organism evidence="1 2">
    <name type="scientific">Hoyosella rhizosphaerae</name>
    <dbReference type="NCBI Taxonomy" id="1755582"/>
    <lineage>
        <taxon>Bacteria</taxon>
        <taxon>Bacillati</taxon>
        <taxon>Actinomycetota</taxon>
        <taxon>Actinomycetes</taxon>
        <taxon>Mycobacteriales</taxon>
        <taxon>Hoyosellaceae</taxon>
        <taxon>Hoyosella</taxon>
    </lineage>
</organism>
<proteinExistence type="predicted"/>
<evidence type="ECO:0000313" key="2">
    <source>
        <dbReference type="Proteomes" id="UP000641514"/>
    </source>
</evidence>
<keyword evidence="2" id="KW-1185">Reference proteome</keyword>
<accession>A0A916UE02</accession>
<evidence type="ECO:0000313" key="1">
    <source>
        <dbReference type="EMBL" id="GGC68896.1"/>
    </source>
</evidence>
<dbReference type="AlphaFoldDB" id="A0A916UE02"/>
<name>A0A916UE02_9ACTN</name>
<dbReference type="EMBL" id="BMJH01000002">
    <property type="protein sequence ID" value="GGC68896.1"/>
    <property type="molecule type" value="Genomic_DNA"/>
</dbReference>
<dbReference type="Proteomes" id="UP000641514">
    <property type="component" value="Unassembled WGS sequence"/>
</dbReference>
<reference evidence="1" key="1">
    <citation type="journal article" date="2014" name="Int. J. Syst. Evol. Microbiol.">
        <title>Complete genome sequence of Corynebacterium casei LMG S-19264T (=DSM 44701T), isolated from a smear-ripened cheese.</title>
        <authorList>
            <consortium name="US DOE Joint Genome Institute (JGI-PGF)"/>
            <person name="Walter F."/>
            <person name="Albersmeier A."/>
            <person name="Kalinowski J."/>
            <person name="Ruckert C."/>
        </authorList>
    </citation>
    <scope>NUCLEOTIDE SEQUENCE</scope>
    <source>
        <strain evidence="1">CGMCC 1.15478</strain>
    </source>
</reference>
<comment type="caution">
    <text evidence="1">The sequence shown here is derived from an EMBL/GenBank/DDBJ whole genome shotgun (WGS) entry which is preliminary data.</text>
</comment>
<protein>
    <submittedName>
        <fullName evidence="1">Uncharacterized protein</fullName>
    </submittedName>
</protein>
<sequence>MGDFAVAGLTYVGAIRPRGPGAGPPATIAATRFASTDRTSQAGDDYAYIYDGTFEMHGRSTQIVNVG</sequence>